<evidence type="ECO:0000256" key="6">
    <source>
        <dbReference type="RuleBase" id="RU369004"/>
    </source>
</evidence>
<dbReference type="InterPro" id="IPR045871">
    <property type="entry name" value="AHP1-5/YPD1"/>
</dbReference>
<dbReference type="GO" id="GO:0000160">
    <property type="term" value="P:phosphorelay signal transduction system"/>
    <property type="evidence" value="ECO:0007669"/>
    <property type="project" value="UniProtKB-UniRule"/>
</dbReference>
<evidence type="ECO:0000259" key="7">
    <source>
        <dbReference type="PROSITE" id="PS50894"/>
    </source>
</evidence>
<dbReference type="InterPro" id="IPR008207">
    <property type="entry name" value="Sig_transdc_His_kin_Hpt_dom"/>
</dbReference>
<organism evidence="8 9">
    <name type="scientific">Solanum verrucosum</name>
    <dbReference type="NCBI Taxonomy" id="315347"/>
    <lineage>
        <taxon>Eukaryota</taxon>
        <taxon>Viridiplantae</taxon>
        <taxon>Streptophyta</taxon>
        <taxon>Embryophyta</taxon>
        <taxon>Tracheophyta</taxon>
        <taxon>Spermatophyta</taxon>
        <taxon>Magnoliopsida</taxon>
        <taxon>eudicotyledons</taxon>
        <taxon>Gunneridae</taxon>
        <taxon>Pentapetalae</taxon>
        <taxon>asterids</taxon>
        <taxon>lamiids</taxon>
        <taxon>Solanales</taxon>
        <taxon>Solanaceae</taxon>
        <taxon>Solanoideae</taxon>
        <taxon>Solaneae</taxon>
        <taxon>Solanum</taxon>
    </lineage>
</organism>
<protein>
    <recommendedName>
        <fullName evidence="6">Histidine-containing phosphotransfer protein</fullName>
    </recommendedName>
</protein>
<name>A0AAF0V2N7_SOLVR</name>
<evidence type="ECO:0000313" key="9">
    <source>
        <dbReference type="Proteomes" id="UP001234989"/>
    </source>
</evidence>
<evidence type="ECO:0000256" key="3">
    <source>
        <dbReference type="ARBA" id="ARBA00023012"/>
    </source>
</evidence>
<keyword evidence="3 6" id="KW-0902">Two-component regulatory system</keyword>
<keyword evidence="2 6" id="KW-0932">Cytokinin signaling pathway</keyword>
<comment type="subcellular location">
    <subcellularLocation>
        <location evidence="6">Cytoplasm</location>
        <location evidence="6">Cytosol</location>
    </subcellularLocation>
    <subcellularLocation>
        <location evidence="6">Nucleus</location>
    </subcellularLocation>
</comment>
<evidence type="ECO:0000256" key="2">
    <source>
        <dbReference type="ARBA" id="ARBA00022864"/>
    </source>
</evidence>
<feature type="domain" description="HPt" evidence="7">
    <location>
        <begin position="37"/>
        <end position="132"/>
    </location>
</feature>
<dbReference type="GO" id="GO:0009927">
    <property type="term" value="F:histidine phosphotransfer kinase activity"/>
    <property type="evidence" value="ECO:0007669"/>
    <property type="project" value="UniProtKB-UniRule"/>
</dbReference>
<proteinExistence type="predicted"/>
<evidence type="ECO:0000256" key="1">
    <source>
        <dbReference type="ARBA" id="ARBA00022490"/>
    </source>
</evidence>
<dbReference type="GO" id="GO:0009736">
    <property type="term" value="P:cytokinin-activated signaling pathway"/>
    <property type="evidence" value="ECO:0007669"/>
    <property type="project" value="UniProtKB-KW"/>
</dbReference>
<evidence type="ECO:0000256" key="4">
    <source>
        <dbReference type="ARBA" id="ARBA00023242"/>
    </source>
</evidence>
<dbReference type="AlphaFoldDB" id="A0AAF0V2N7"/>
<sequence length="190" mass="22638">MENQKKRQAAYMKRSLLDQGYLDEQFIHLEELQDDANPNFVEEVVKLYYTDSARYVRNIELALENGPYDFARLDNMMYQFKGSSSSIGARRVKRQCSQFQEYCNAKNIEGCRNIFQEVKQEYDTLKTKLETYFQTDRHEKDARKRYSQRAEDPLRVCLGRELWKDSFTDVESKHQIRCEQAHHHDLPSSS</sequence>
<dbReference type="GO" id="GO:0005829">
    <property type="term" value="C:cytosol"/>
    <property type="evidence" value="ECO:0007669"/>
    <property type="project" value="UniProtKB-SubCell"/>
</dbReference>
<keyword evidence="4" id="KW-0539">Nucleus</keyword>
<dbReference type="InterPro" id="IPR036641">
    <property type="entry name" value="HPT_dom_sf"/>
</dbReference>
<dbReference type="PANTHER" id="PTHR28242:SF37">
    <property type="entry name" value="HISTIDINE-CONTAINING PHOSPHOTRANSFER PROTEIN"/>
    <property type="match status" value="1"/>
</dbReference>
<evidence type="ECO:0000256" key="5">
    <source>
        <dbReference type="PROSITE-ProRule" id="PRU00110"/>
    </source>
</evidence>
<comment type="domain">
    <text evidence="6">Histidine-containing phosphotransfer domain (HPt) contains an active histidine that mediates the phosphotransfer.</text>
</comment>
<comment type="function">
    <text evidence="6">Functions as a two-component phosphorelay mediators between cytokinin sensor histidine kinases and response regulators (B-type ARRs). Plays an important role in propagating cytokinin signal transduction.</text>
</comment>
<dbReference type="Pfam" id="PF01627">
    <property type="entry name" value="Hpt"/>
    <property type="match status" value="1"/>
</dbReference>
<dbReference type="GO" id="GO:0043424">
    <property type="term" value="F:protein histidine kinase binding"/>
    <property type="evidence" value="ECO:0007669"/>
    <property type="project" value="UniProtKB-UniRule"/>
</dbReference>
<keyword evidence="1" id="KW-0963">Cytoplasm</keyword>
<gene>
    <name evidence="8" type="ORF">MTR67_049539</name>
</gene>
<keyword evidence="9" id="KW-1185">Reference proteome</keyword>
<dbReference type="GO" id="GO:0005634">
    <property type="term" value="C:nucleus"/>
    <property type="evidence" value="ECO:0007669"/>
    <property type="project" value="UniProtKB-SubCell"/>
</dbReference>
<reference evidence="8" key="1">
    <citation type="submission" date="2023-08" db="EMBL/GenBank/DDBJ databases">
        <title>A de novo genome assembly of Solanum verrucosum Schlechtendal, a Mexican diploid species geographically isolated from the other diploid A-genome species in potato relatives.</title>
        <authorList>
            <person name="Hosaka K."/>
        </authorList>
    </citation>
    <scope>NUCLEOTIDE SEQUENCE</scope>
    <source>
        <tissue evidence="8">Young leaves</tissue>
    </source>
</reference>
<dbReference type="SUPFAM" id="SSF47226">
    <property type="entry name" value="Histidine-containing phosphotransfer domain, HPT domain"/>
    <property type="match status" value="1"/>
</dbReference>
<dbReference type="Gene3D" id="1.20.120.160">
    <property type="entry name" value="HPT domain"/>
    <property type="match status" value="1"/>
</dbReference>
<accession>A0AAF0V2N7</accession>
<dbReference type="Proteomes" id="UP001234989">
    <property type="component" value="Chromosome 11"/>
</dbReference>
<comment type="caution">
    <text evidence="5">Lacks conserved residue(s) required for the propagation of feature annotation.</text>
</comment>
<dbReference type="PANTHER" id="PTHR28242">
    <property type="entry name" value="PHOSPHORELAY INTERMEDIATE PROTEIN YPD1"/>
    <property type="match status" value="1"/>
</dbReference>
<dbReference type="PROSITE" id="PS50894">
    <property type="entry name" value="HPT"/>
    <property type="match status" value="1"/>
</dbReference>
<dbReference type="FunFam" id="1.20.120.160:FF:000001">
    <property type="entry name" value="Histidine-containing phosphotransfer protein 1"/>
    <property type="match status" value="1"/>
</dbReference>
<dbReference type="EMBL" id="CP133622">
    <property type="protein sequence ID" value="WMV56154.1"/>
    <property type="molecule type" value="Genomic_DNA"/>
</dbReference>
<evidence type="ECO:0000313" key="8">
    <source>
        <dbReference type="EMBL" id="WMV56154.1"/>
    </source>
</evidence>